<evidence type="ECO:0000313" key="2">
    <source>
        <dbReference type="EMBL" id="CAH9059898.1"/>
    </source>
</evidence>
<keyword evidence="1" id="KW-0812">Transmembrane</keyword>
<accession>A0A9W4QZB3</accession>
<dbReference type="Proteomes" id="UP001152447">
    <property type="component" value="Unassembled WGS sequence"/>
</dbReference>
<feature type="transmembrane region" description="Helical" evidence="1">
    <location>
        <begin position="6"/>
        <end position="27"/>
    </location>
</feature>
<gene>
    <name evidence="2" type="ORF">PSEHALCIP103_02163</name>
</gene>
<feature type="transmembrane region" description="Helical" evidence="1">
    <location>
        <begin position="83"/>
        <end position="104"/>
    </location>
</feature>
<dbReference type="AlphaFoldDB" id="A0A9W4QZB3"/>
<evidence type="ECO:0000256" key="1">
    <source>
        <dbReference type="SAM" id="Phobius"/>
    </source>
</evidence>
<organism evidence="2 3">
    <name type="scientific">Pseudoalteromonas haloplanktis</name>
    <name type="common">Alteromonas haloplanktis</name>
    <dbReference type="NCBI Taxonomy" id="228"/>
    <lineage>
        <taxon>Bacteria</taxon>
        <taxon>Pseudomonadati</taxon>
        <taxon>Pseudomonadota</taxon>
        <taxon>Gammaproteobacteria</taxon>
        <taxon>Alteromonadales</taxon>
        <taxon>Pseudoalteromonadaceae</taxon>
        <taxon>Pseudoalteromonas</taxon>
    </lineage>
</organism>
<reference evidence="2" key="1">
    <citation type="submission" date="2022-07" db="EMBL/GenBank/DDBJ databases">
        <authorList>
            <person name="Criscuolo A."/>
        </authorList>
    </citation>
    <scope>NUCLEOTIDE SEQUENCE</scope>
    <source>
        <strain evidence="2">CIP103197</strain>
    </source>
</reference>
<keyword evidence="3" id="KW-1185">Reference proteome</keyword>
<sequence length="191" mass="22528">MTKKPVILIIIAFIVMMLAPVGLYEWYTSIDPSFIPNRFYDFLSSWVLGFITISLVCAFLFHLIKTPNAKEEFNTHFDQEGVILKYLSIIMIPILLYAYLWAVICAPIQLWAHYHLGDYWSEEYTLVESEACYSDYEPNCVRLLFEDTSTNKQHTIRWYLDKHKLLKLKNTKVNLVGEKSYFGYVVTEIQW</sequence>
<dbReference type="RefSeq" id="WP_262976804.1">
    <property type="nucleotide sequence ID" value="NZ_CAMAPB010000030.1"/>
</dbReference>
<feature type="transmembrane region" description="Helical" evidence="1">
    <location>
        <begin position="39"/>
        <end position="63"/>
    </location>
</feature>
<keyword evidence="1" id="KW-0472">Membrane</keyword>
<comment type="caution">
    <text evidence="2">The sequence shown here is derived from an EMBL/GenBank/DDBJ whole genome shotgun (WGS) entry which is preliminary data.</text>
</comment>
<proteinExistence type="predicted"/>
<protein>
    <submittedName>
        <fullName evidence="2">Uncharacterized protein</fullName>
    </submittedName>
</protein>
<name>A0A9W4QZB3_PSEHA</name>
<evidence type="ECO:0000313" key="3">
    <source>
        <dbReference type="Proteomes" id="UP001152447"/>
    </source>
</evidence>
<dbReference type="EMBL" id="CAMAPB010000030">
    <property type="protein sequence ID" value="CAH9059898.1"/>
    <property type="molecule type" value="Genomic_DNA"/>
</dbReference>
<keyword evidence="1" id="KW-1133">Transmembrane helix</keyword>